<evidence type="ECO:0000313" key="3">
    <source>
        <dbReference type="EMBL" id="QAZ66387.1"/>
    </source>
</evidence>
<reference evidence="3 4" key="1">
    <citation type="submission" date="2018-02" db="EMBL/GenBank/DDBJ databases">
        <title>Genome sequence of Desulfovibrio carbinolicus DSM 3852.</title>
        <authorList>
            <person name="Wilbanks E."/>
            <person name="Skennerton C.T."/>
            <person name="Orphan V.J."/>
        </authorList>
    </citation>
    <scope>NUCLEOTIDE SEQUENCE [LARGE SCALE GENOMIC DNA]</scope>
    <source>
        <strain evidence="3 4">DSM 3852</strain>
    </source>
</reference>
<dbReference type="Pfam" id="PF00072">
    <property type="entry name" value="Response_reg"/>
    <property type="match status" value="1"/>
</dbReference>
<evidence type="ECO:0000313" key="4">
    <source>
        <dbReference type="Proteomes" id="UP000293296"/>
    </source>
</evidence>
<dbReference type="OrthoDB" id="9790466at2"/>
<protein>
    <submittedName>
        <fullName evidence="3">Response regulator</fullName>
    </submittedName>
</protein>
<organism evidence="3 4">
    <name type="scientific">Solidesulfovibrio carbinolicus</name>
    <dbReference type="NCBI Taxonomy" id="296842"/>
    <lineage>
        <taxon>Bacteria</taxon>
        <taxon>Pseudomonadati</taxon>
        <taxon>Thermodesulfobacteriota</taxon>
        <taxon>Desulfovibrionia</taxon>
        <taxon>Desulfovibrionales</taxon>
        <taxon>Desulfovibrionaceae</taxon>
        <taxon>Solidesulfovibrio</taxon>
    </lineage>
</organism>
<dbReference type="AlphaFoldDB" id="A0A4P6HHC0"/>
<dbReference type="SUPFAM" id="SSF52172">
    <property type="entry name" value="CheY-like"/>
    <property type="match status" value="1"/>
</dbReference>
<dbReference type="InterPro" id="IPR001789">
    <property type="entry name" value="Sig_transdc_resp-reg_receiver"/>
</dbReference>
<dbReference type="RefSeq" id="WP_129349610.1">
    <property type="nucleotide sequence ID" value="NZ_CP026538.1"/>
</dbReference>
<proteinExistence type="predicted"/>
<keyword evidence="1" id="KW-0597">Phosphoprotein</keyword>
<sequence length="131" mass="14194">MKILIVDDDPLSQLTLRATLAPFGECVCAGNGREGVDLFTLALNDGKPFGVVFMDIQMPVMDGHAALAAIRELERARAVAPGQEAKVVMITCHDDVKNVATSFFRGNATCYFTKPLHLAAMLETLKKESVL</sequence>
<dbReference type="InterPro" id="IPR052048">
    <property type="entry name" value="ST_Response_Regulator"/>
</dbReference>
<dbReference type="KEGG" id="dcb:C3Y92_03660"/>
<gene>
    <name evidence="3" type="ORF">C3Y92_03660</name>
</gene>
<name>A0A4P6HHC0_9BACT</name>
<keyword evidence="4" id="KW-1185">Reference proteome</keyword>
<feature type="domain" description="Response regulatory" evidence="2">
    <location>
        <begin position="2"/>
        <end position="129"/>
    </location>
</feature>
<dbReference type="InterPro" id="IPR011006">
    <property type="entry name" value="CheY-like_superfamily"/>
</dbReference>
<dbReference type="PANTHER" id="PTHR43228:SF1">
    <property type="entry name" value="TWO-COMPONENT RESPONSE REGULATOR ARR22"/>
    <property type="match status" value="1"/>
</dbReference>
<dbReference type="PROSITE" id="PS50110">
    <property type="entry name" value="RESPONSE_REGULATORY"/>
    <property type="match status" value="1"/>
</dbReference>
<dbReference type="SMART" id="SM00448">
    <property type="entry name" value="REC"/>
    <property type="match status" value="1"/>
</dbReference>
<evidence type="ECO:0000259" key="2">
    <source>
        <dbReference type="PROSITE" id="PS50110"/>
    </source>
</evidence>
<dbReference type="PANTHER" id="PTHR43228">
    <property type="entry name" value="TWO-COMPONENT RESPONSE REGULATOR"/>
    <property type="match status" value="1"/>
</dbReference>
<dbReference type="EMBL" id="CP026538">
    <property type="protein sequence ID" value="QAZ66387.1"/>
    <property type="molecule type" value="Genomic_DNA"/>
</dbReference>
<dbReference type="Gene3D" id="3.40.50.2300">
    <property type="match status" value="1"/>
</dbReference>
<dbReference type="Proteomes" id="UP000293296">
    <property type="component" value="Chromosome"/>
</dbReference>
<dbReference type="CDD" id="cd17546">
    <property type="entry name" value="REC_hyHK_CKI1_RcsC-like"/>
    <property type="match status" value="1"/>
</dbReference>
<accession>A0A4P6HHC0</accession>
<evidence type="ECO:0000256" key="1">
    <source>
        <dbReference type="PROSITE-ProRule" id="PRU00169"/>
    </source>
</evidence>
<dbReference type="GO" id="GO:0000160">
    <property type="term" value="P:phosphorelay signal transduction system"/>
    <property type="evidence" value="ECO:0007669"/>
    <property type="project" value="InterPro"/>
</dbReference>
<feature type="modified residue" description="4-aspartylphosphate" evidence="1">
    <location>
        <position position="55"/>
    </location>
</feature>